<comment type="caution">
    <text evidence="1">The sequence shown here is derived from an EMBL/GenBank/DDBJ whole genome shotgun (WGS) entry which is preliminary data.</text>
</comment>
<sequence length="203" mass="22065">MRRMHLERPAGVGGDLEPGLAALQLQLAMLPINAHMHFAARRQQDMRTVRQRFVADFASGGAQHLRGRRRGRAAIQSKRAQQQRRNTGFTQVAAAPALLLALKAGGGGTGLPQLLQVLVLQGMARVGLAPLVERVLIAFAGDQGAQQMAMRGVTADAELAPDLGQGHLLDTGEQEYLARARWQRGDDRIEMPQLFGVEQALVR</sequence>
<dbReference type="EMBL" id="JAANIU010007672">
    <property type="protein sequence ID" value="KAG1537037.1"/>
    <property type="molecule type" value="Genomic_DNA"/>
</dbReference>
<gene>
    <name evidence="1" type="ORF">G6F50_014937</name>
</gene>
<proteinExistence type="predicted"/>
<accession>A0A9P6Y1C2</accession>
<evidence type="ECO:0000313" key="2">
    <source>
        <dbReference type="Proteomes" id="UP000740926"/>
    </source>
</evidence>
<name>A0A9P6Y1C2_9FUNG</name>
<reference evidence="1 2" key="1">
    <citation type="journal article" date="2020" name="Microb. Genom.">
        <title>Genetic diversity of clinical and environmental Mucorales isolates obtained from an investigation of mucormycosis cases among solid organ transplant recipients.</title>
        <authorList>
            <person name="Nguyen M.H."/>
            <person name="Kaul D."/>
            <person name="Muto C."/>
            <person name="Cheng S.J."/>
            <person name="Richter R.A."/>
            <person name="Bruno V.M."/>
            <person name="Liu G."/>
            <person name="Beyhan S."/>
            <person name="Sundermann A.J."/>
            <person name="Mounaud S."/>
            <person name="Pasculle A.W."/>
            <person name="Nierman W.C."/>
            <person name="Driscoll E."/>
            <person name="Cumbie R."/>
            <person name="Clancy C.J."/>
            <person name="Dupont C.L."/>
        </authorList>
    </citation>
    <scope>NUCLEOTIDE SEQUENCE [LARGE SCALE GENOMIC DNA]</scope>
    <source>
        <strain evidence="1 2">GL24</strain>
    </source>
</reference>
<dbReference type="AlphaFoldDB" id="A0A9P6Y1C2"/>
<organism evidence="1 2">
    <name type="scientific">Rhizopus delemar</name>
    <dbReference type="NCBI Taxonomy" id="936053"/>
    <lineage>
        <taxon>Eukaryota</taxon>
        <taxon>Fungi</taxon>
        <taxon>Fungi incertae sedis</taxon>
        <taxon>Mucoromycota</taxon>
        <taxon>Mucoromycotina</taxon>
        <taxon>Mucoromycetes</taxon>
        <taxon>Mucorales</taxon>
        <taxon>Mucorineae</taxon>
        <taxon>Rhizopodaceae</taxon>
        <taxon>Rhizopus</taxon>
    </lineage>
</organism>
<protein>
    <submittedName>
        <fullName evidence="1">Uncharacterized protein</fullName>
    </submittedName>
</protein>
<dbReference type="Proteomes" id="UP000740926">
    <property type="component" value="Unassembled WGS sequence"/>
</dbReference>
<keyword evidence="2" id="KW-1185">Reference proteome</keyword>
<evidence type="ECO:0000313" key="1">
    <source>
        <dbReference type="EMBL" id="KAG1537037.1"/>
    </source>
</evidence>